<evidence type="ECO:0000313" key="2">
    <source>
        <dbReference type="Proteomes" id="UP000192980"/>
    </source>
</evidence>
<dbReference type="Pfam" id="PF10677">
    <property type="entry name" value="DUF2490"/>
    <property type="match status" value="1"/>
</dbReference>
<evidence type="ECO:0008006" key="3">
    <source>
        <dbReference type="Google" id="ProtNLM"/>
    </source>
</evidence>
<dbReference type="RefSeq" id="WP_085474175.1">
    <property type="nucleotide sequence ID" value="NZ_FXAU01000007.1"/>
</dbReference>
<name>A0A1X7L3J1_9SPHI</name>
<gene>
    <name evidence="1" type="ORF">SAMN05660862_3495</name>
</gene>
<dbReference type="InterPro" id="IPR019619">
    <property type="entry name" value="DUF2490"/>
</dbReference>
<sequence>MLIRQILLLVFFLLMFSALYGQSLQGWLIYFGNTQLGSSRFSIHHEVQLRDYEVIGDHQQSLFRTGLQYKLSSAANVTMGYAGVYTELEGAPNKPYWENRIYQEAIIRQHIANVRLRHRFRFEERFVQGQDFRTRARYCLFLDIPIHDKTMMKGAFYGALYEEIFIQPFHKNLSTFDRNRLYGGVGYKVSDNLGVQLGYMMQHVGKNKGTNHVLLSFHHQLRY</sequence>
<organism evidence="1 2">
    <name type="scientific">Sphingobacterium psychroaquaticum</name>
    <dbReference type="NCBI Taxonomy" id="561061"/>
    <lineage>
        <taxon>Bacteria</taxon>
        <taxon>Pseudomonadati</taxon>
        <taxon>Bacteroidota</taxon>
        <taxon>Sphingobacteriia</taxon>
        <taxon>Sphingobacteriales</taxon>
        <taxon>Sphingobacteriaceae</taxon>
        <taxon>Sphingobacterium</taxon>
    </lineage>
</organism>
<dbReference type="Proteomes" id="UP000192980">
    <property type="component" value="Unassembled WGS sequence"/>
</dbReference>
<evidence type="ECO:0000313" key="1">
    <source>
        <dbReference type="EMBL" id="SMG47792.1"/>
    </source>
</evidence>
<protein>
    <recommendedName>
        <fullName evidence="3">DUF2490 domain-containing protein</fullName>
    </recommendedName>
</protein>
<dbReference type="AlphaFoldDB" id="A0A1X7L3J1"/>
<reference evidence="1 2" key="1">
    <citation type="submission" date="2017-04" db="EMBL/GenBank/DDBJ databases">
        <authorList>
            <person name="Afonso C.L."/>
            <person name="Miller P.J."/>
            <person name="Scott M.A."/>
            <person name="Spackman E."/>
            <person name="Goraichik I."/>
            <person name="Dimitrov K.M."/>
            <person name="Suarez D.L."/>
            <person name="Swayne D.E."/>
        </authorList>
    </citation>
    <scope>NUCLEOTIDE SEQUENCE [LARGE SCALE GENOMIC DNA]</scope>
    <source>
        <strain evidence="1 2">DSM 22418</strain>
    </source>
</reference>
<dbReference type="EMBL" id="FXAU01000007">
    <property type="protein sequence ID" value="SMG47792.1"/>
    <property type="molecule type" value="Genomic_DNA"/>
</dbReference>
<dbReference type="SUPFAM" id="SSF56935">
    <property type="entry name" value="Porins"/>
    <property type="match status" value="1"/>
</dbReference>
<proteinExistence type="predicted"/>
<dbReference type="OrthoDB" id="1118734at2"/>
<accession>A0A1X7L3J1</accession>
<keyword evidence="2" id="KW-1185">Reference proteome</keyword>
<dbReference type="STRING" id="561061.SAMN05660862_3495"/>